<feature type="signal peptide" evidence="1">
    <location>
        <begin position="1"/>
        <end position="20"/>
    </location>
</feature>
<name>A0AA91BAT7_9GAMM</name>
<gene>
    <name evidence="2" type="ORF">HB980_08905</name>
</gene>
<proteinExistence type="predicted"/>
<dbReference type="AlphaFoldDB" id="A0AA91BAT7"/>
<evidence type="ECO:0000313" key="3">
    <source>
        <dbReference type="Proteomes" id="UP000698240"/>
    </source>
</evidence>
<dbReference type="RefSeq" id="WP_167311312.1">
    <property type="nucleotide sequence ID" value="NZ_CAUPYG010000089.1"/>
</dbReference>
<reference evidence="2" key="1">
    <citation type="submission" date="2020-03" db="EMBL/GenBank/DDBJ databases">
        <authorList>
            <person name="Kislichkina A."/>
            <person name="Dentovskaya S."/>
            <person name="Shaikhutdinov R."/>
            <person name="Ivanov S."/>
            <person name="Sizova A."/>
            <person name="Solomentsev V."/>
            <person name="Bogun A."/>
        </authorList>
    </citation>
    <scope>NUCLEOTIDE SEQUENCE</scope>
    <source>
        <strain evidence="2">SCPM-O-B-8025</strain>
    </source>
</reference>
<organism evidence="2 3">
    <name type="scientific">Yersinia massiliensis</name>
    <dbReference type="NCBI Taxonomy" id="419257"/>
    <lineage>
        <taxon>Bacteria</taxon>
        <taxon>Pseudomonadati</taxon>
        <taxon>Pseudomonadota</taxon>
        <taxon>Gammaproteobacteria</taxon>
        <taxon>Enterobacterales</taxon>
        <taxon>Yersiniaceae</taxon>
        <taxon>Yersinia</taxon>
    </lineage>
</organism>
<comment type="caution">
    <text evidence="2">The sequence shown here is derived from an EMBL/GenBank/DDBJ whole genome shotgun (WGS) entry which is preliminary data.</text>
</comment>
<evidence type="ECO:0000256" key="1">
    <source>
        <dbReference type="SAM" id="SignalP"/>
    </source>
</evidence>
<evidence type="ECO:0000313" key="2">
    <source>
        <dbReference type="EMBL" id="NIL26665.1"/>
    </source>
</evidence>
<keyword evidence="1" id="KW-0732">Signal</keyword>
<feature type="chain" id="PRO_5041657330" evidence="1">
    <location>
        <begin position="21"/>
        <end position="104"/>
    </location>
</feature>
<protein>
    <submittedName>
        <fullName evidence="2">Uncharacterized protein</fullName>
    </submittedName>
</protein>
<dbReference type="Proteomes" id="UP000698240">
    <property type="component" value="Unassembled WGS sequence"/>
</dbReference>
<sequence>MMKYVFLMFWLVFFASPSLAQGLSGTLDIRLTIVSSCQVQSPNQSAHTANDSNVNYPEIQCRQGGGLVAEPRISHTFIAPDGSLLSEDSLSRKSQIAQLITVEW</sequence>
<accession>A0AA91BAT7</accession>
<dbReference type="EMBL" id="JAASAN010000003">
    <property type="protein sequence ID" value="NIL26665.1"/>
    <property type="molecule type" value="Genomic_DNA"/>
</dbReference>